<sequence>MRTPVAPTTVERFFDSSELIVSKTDLKGRITYANSVFCRLAGFSEAELLGQPHSIIRHPDMPRAVFKLLWDTIIAGHEIFAYVKNMAKNGDFYWVFAHVTPSYDAAGQLVGFHSNRRVPSRSAIAAIEPIYAEVAAVEARHKNGKDQLEAGYRHLTAFVESTKKSYDELVLAL</sequence>
<reference evidence="2 3" key="1">
    <citation type="submission" date="2019-09" db="EMBL/GenBank/DDBJ databases">
        <title>Draft Whole-Genome sequence of Blastochloris sulfoviridis DSM 729.</title>
        <authorList>
            <person name="Meyer T.E."/>
            <person name="Kyndt J.A."/>
        </authorList>
    </citation>
    <scope>NUCLEOTIDE SEQUENCE [LARGE SCALE GENOMIC DNA]</scope>
    <source>
        <strain evidence="2 3">DSM 729</strain>
    </source>
</reference>
<evidence type="ECO:0000313" key="2">
    <source>
        <dbReference type="EMBL" id="KAA5602133.1"/>
    </source>
</evidence>
<dbReference type="SUPFAM" id="SSF55785">
    <property type="entry name" value="PYP-like sensor domain (PAS domain)"/>
    <property type="match status" value="1"/>
</dbReference>
<proteinExistence type="predicted"/>
<dbReference type="InterPro" id="IPR013655">
    <property type="entry name" value="PAS_fold_3"/>
</dbReference>
<dbReference type="OrthoDB" id="266313at2"/>
<accession>A0A5M6I1W5</accession>
<dbReference type="Gene3D" id="3.30.450.20">
    <property type="entry name" value="PAS domain"/>
    <property type="match status" value="1"/>
</dbReference>
<comment type="caution">
    <text evidence="2">The sequence shown here is derived from an EMBL/GenBank/DDBJ whole genome shotgun (WGS) entry which is preliminary data.</text>
</comment>
<evidence type="ECO:0000313" key="3">
    <source>
        <dbReference type="Proteomes" id="UP000323886"/>
    </source>
</evidence>
<dbReference type="EMBL" id="VWPL01000009">
    <property type="protein sequence ID" value="KAA5602133.1"/>
    <property type="molecule type" value="Genomic_DNA"/>
</dbReference>
<feature type="domain" description="PAS" evidence="1">
    <location>
        <begin position="6"/>
        <end position="60"/>
    </location>
</feature>
<name>A0A5M6I1W5_9HYPH</name>
<dbReference type="Pfam" id="PF08447">
    <property type="entry name" value="PAS_3"/>
    <property type="match status" value="1"/>
</dbReference>
<dbReference type="Proteomes" id="UP000323886">
    <property type="component" value="Unassembled WGS sequence"/>
</dbReference>
<dbReference type="AlphaFoldDB" id="A0A5M6I1W5"/>
<dbReference type="PROSITE" id="PS50112">
    <property type="entry name" value="PAS"/>
    <property type="match status" value="1"/>
</dbReference>
<protein>
    <submittedName>
        <fullName evidence="2">PAS domain S-box protein</fullName>
    </submittedName>
</protein>
<dbReference type="NCBIfam" id="TIGR00229">
    <property type="entry name" value="sensory_box"/>
    <property type="match status" value="1"/>
</dbReference>
<organism evidence="2 3">
    <name type="scientific">Blastochloris sulfoviridis</name>
    <dbReference type="NCBI Taxonomy" id="50712"/>
    <lineage>
        <taxon>Bacteria</taxon>
        <taxon>Pseudomonadati</taxon>
        <taxon>Pseudomonadota</taxon>
        <taxon>Alphaproteobacteria</taxon>
        <taxon>Hyphomicrobiales</taxon>
        <taxon>Blastochloridaceae</taxon>
        <taxon>Blastochloris</taxon>
    </lineage>
</organism>
<dbReference type="SMART" id="SM00091">
    <property type="entry name" value="PAS"/>
    <property type="match status" value="1"/>
</dbReference>
<dbReference type="RefSeq" id="WP_150096990.1">
    <property type="nucleotide sequence ID" value="NZ_VWPL01000009.1"/>
</dbReference>
<dbReference type="CDD" id="cd00130">
    <property type="entry name" value="PAS"/>
    <property type="match status" value="1"/>
</dbReference>
<dbReference type="InterPro" id="IPR000014">
    <property type="entry name" value="PAS"/>
</dbReference>
<dbReference type="InterPro" id="IPR035965">
    <property type="entry name" value="PAS-like_dom_sf"/>
</dbReference>
<evidence type="ECO:0000259" key="1">
    <source>
        <dbReference type="PROSITE" id="PS50112"/>
    </source>
</evidence>
<keyword evidence="3" id="KW-1185">Reference proteome</keyword>
<gene>
    <name evidence="2" type="ORF">F1193_07125</name>
</gene>